<accession>A0A0R1SQW9</accession>
<feature type="domain" description="LarA-like N-terminal" evidence="1">
    <location>
        <begin position="7"/>
        <end position="204"/>
    </location>
</feature>
<protein>
    <submittedName>
        <fullName evidence="3">Uncharacterized protein</fullName>
    </submittedName>
</protein>
<dbReference type="PATRIC" id="fig|1423739.3.peg.2411"/>
<dbReference type="Gene3D" id="3.90.226.30">
    <property type="match status" value="1"/>
</dbReference>
<dbReference type="InterPro" id="IPR018657">
    <property type="entry name" value="LarA-like_N"/>
</dbReference>
<dbReference type="GO" id="GO:0050043">
    <property type="term" value="F:lactate racemase activity"/>
    <property type="evidence" value="ECO:0007669"/>
    <property type="project" value="InterPro"/>
</dbReference>
<reference evidence="3 4" key="1">
    <citation type="journal article" date="2015" name="Genome Announc.">
        <title>Expanding the biotechnology potential of lactobacilli through comparative genomics of 213 strains and associated genera.</title>
        <authorList>
            <person name="Sun Z."/>
            <person name="Harris H.M."/>
            <person name="McCann A."/>
            <person name="Guo C."/>
            <person name="Argimon S."/>
            <person name="Zhang W."/>
            <person name="Yang X."/>
            <person name="Jeffery I.B."/>
            <person name="Cooney J.C."/>
            <person name="Kagawa T.F."/>
            <person name="Liu W."/>
            <person name="Song Y."/>
            <person name="Salvetti E."/>
            <person name="Wrobel A."/>
            <person name="Rasinkangas P."/>
            <person name="Parkhill J."/>
            <person name="Rea M.C."/>
            <person name="O'Sullivan O."/>
            <person name="Ritari J."/>
            <person name="Douillard F.P."/>
            <person name="Paul Ross R."/>
            <person name="Yang R."/>
            <person name="Briner A.E."/>
            <person name="Felis G.E."/>
            <person name="de Vos W.M."/>
            <person name="Barrangou R."/>
            <person name="Klaenhammer T.R."/>
            <person name="Caufield P.W."/>
            <person name="Cui Y."/>
            <person name="Zhang H."/>
            <person name="O'Toole P.W."/>
        </authorList>
    </citation>
    <scope>NUCLEOTIDE SEQUENCE [LARGE SCALE GENOMIC DNA]</scope>
    <source>
        <strain evidence="3 4">DSM 14421</strain>
    </source>
</reference>
<evidence type="ECO:0000313" key="4">
    <source>
        <dbReference type="Proteomes" id="UP000052013"/>
    </source>
</evidence>
<gene>
    <name evidence="3" type="ORF">FC85_GL002319</name>
</gene>
<evidence type="ECO:0000259" key="1">
    <source>
        <dbReference type="Pfam" id="PF09861"/>
    </source>
</evidence>
<dbReference type="STRING" id="1423739.FC85_GL002319"/>
<dbReference type="Proteomes" id="UP000052013">
    <property type="component" value="Unassembled WGS sequence"/>
</dbReference>
<dbReference type="EMBL" id="AZEY01000020">
    <property type="protein sequence ID" value="KRL69098.1"/>
    <property type="molecule type" value="Genomic_DNA"/>
</dbReference>
<comment type="caution">
    <text evidence="3">The sequence shown here is derived from an EMBL/GenBank/DDBJ whole genome shotgun (WGS) entry which is preliminary data.</text>
</comment>
<dbReference type="InterPro" id="IPR047926">
    <property type="entry name" value="Ni_dep_LarA"/>
</dbReference>
<dbReference type="InterPro" id="IPR048520">
    <property type="entry name" value="LarA_C"/>
</dbReference>
<evidence type="ECO:0000259" key="2">
    <source>
        <dbReference type="Pfam" id="PF21113"/>
    </source>
</evidence>
<dbReference type="NCBIfam" id="NF033504">
    <property type="entry name" value="Ni_dep_LarA"/>
    <property type="match status" value="1"/>
</dbReference>
<dbReference type="Pfam" id="PF21113">
    <property type="entry name" value="LarA_C"/>
    <property type="match status" value="1"/>
</dbReference>
<evidence type="ECO:0000313" key="3">
    <source>
        <dbReference type="EMBL" id="KRL69098.1"/>
    </source>
</evidence>
<organism evidence="3 4">
    <name type="scientific">Lentilactobacillus diolivorans DSM 14421</name>
    <dbReference type="NCBI Taxonomy" id="1423739"/>
    <lineage>
        <taxon>Bacteria</taxon>
        <taxon>Bacillati</taxon>
        <taxon>Bacillota</taxon>
        <taxon>Bacilli</taxon>
        <taxon>Lactobacillales</taxon>
        <taxon>Lactobacillaceae</taxon>
        <taxon>Lentilactobacillus</taxon>
    </lineage>
</organism>
<feature type="domain" description="Lactate racemase C-terminal" evidence="2">
    <location>
        <begin position="272"/>
        <end position="409"/>
    </location>
</feature>
<dbReference type="PANTHER" id="PTHR33171:SF17">
    <property type="entry name" value="LARA-LIKE N-TERMINAL DOMAIN-CONTAINING PROTEIN"/>
    <property type="match status" value="1"/>
</dbReference>
<dbReference type="InterPro" id="IPR048068">
    <property type="entry name" value="LarA-like"/>
</dbReference>
<sequence>MKVTVPYGQSDSFHIDVADNQLVGVFNPNKVKAVNGDDAIDSALNHPFDNESFDQFMDTDEQVVFIVNDGTRPTPTAKVLKHIYPKIKDKNIFFIVATGVHREPTDSEYRFIFGDDIYEDLVAKHRLHCHDSRHDPMAYLGDSSNGTKMYINKIVADAHKVVPISSIEPHYFAGYTGGRKSFLPGVASYETISENHYLALQDSARALKLKGNPVHEDMMDAMQVLNKIDIFAIEMVLDSHHDIYAVTAGDLSKSFYAGIDNAKEVYGVKIPQKADIVISVAPYPMDVDLYQSQKALDNGKLALNKGGIEILVAKCRTGIGPKPFYDLLSSEKEPEQVLNKIKHSWKLGFHKAAKMAQIDTWASTWAVTDLSDEQMKNVHFKPYHDLRLAFSDAVQQKGSNASVIVLPAGSMTVPELASEVSDEKA</sequence>
<proteinExistence type="predicted"/>
<dbReference type="Pfam" id="PF09861">
    <property type="entry name" value="Lar_N"/>
    <property type="match status" value="1"/>
</dbReference>
<name>A0A0R1SQW9_9LACO</name>
<dbReference type="RefSeq" id="WP_057863948.1">
    <property type="nucleotide sequence ID" value="NZ_AZEY01000020.1"/>
</dbReference>
<dbReference type="InterPro" id="IPR043166">
    <property type="entry name" value="LarA-like_C"/>
</dbReference>
<dbReference type="AlphaFoldDB" id="A0A0R1SQW9"/>
<dbReference type="PANTHER" id="PTHR33171">
    <property type="entry name" value="LAR_N DOMAIN-CONTAINING PROTEIN"/>
    <property type="match status" value="1"/>
</dbReference>
<dbReference type="Gene3D" id="3.40.50.11440">
    <property type="match status" value="1"/>
</dbReference>